<dbReference type="SUPFAM" id="SSF50494">
    <property type="entry name" value="Trypsin-like serine proteases"/>
    <property type="match status" value="1"/>
</dbReference>
<evidence type="ECO:0000256" key="1">
    <source>
        <dbReference type="SAM" id="SignalP"/>
    </source>
</evidence>
<proteinExistence type="predicted"/>
<dbReference type="GO" id="GO:0006508">
    <property type="term" value="P:proteolysis"/>
    <property type="evidence" value="ECO:0007669"/>
    <property type="project" value="InterPro"/>
</dbReference>
<gene>
    <name evidence="3" type="ORF">B5F75_00535</name>
</gene>
<dbReference type="Gene3D" id="2.40.10.10">
    <property type="entry name" value="Trypsin-like serine proteases"/>
    <property type="match status" value="1"/>
</dbReference>
<dbReference type="InterPro" id="IPR043504">
    <property type="entry name" value="Peptidase_S1_PA_chymotrypsin"/>
</dbReference>
<keyword evidence="1" id="KW-0732">Signal</keyword>
<comment type="caution">
    <text evidence="3">The sequence shown here is derived from an EMBL/GenBank/DDBJ whole genome shotgun (WGS) entry which is preliminary data.</text>
</comment>
<feature type="signal peptide" evidence="1">
    <location>
        <begin position="1"/>
        <end position="19"/>
    </location>
</feature>
<dbReference type="EMBL" id="NFJD01000001">
    <property type="protein sequence ID" value="OUO57300.1"/>
    <property type="molecule type" value="Genomic_DNA"/>
</dbReference>
<protein>
    <recommendedName>
        <fullName evidence="2">Peptidase S1 domain-containing protein</fullName>
    </recommendedName>
</protein>
<keyword evidence="4" id="KW-1185">Reference proteome</keyword>
<accession>A0A1Y4DLX5</accession>
<dbReference type="InterPro" id="IPR009003">
    <property type="entry name" value="Peptidase_S1_PA"/>
</dbReference>
<sequence length="329" mass="36208">MRLLCIFLFSLCFTPMLQALEQAPAPINENAFLIQKEIATWPTDQTFNTQVSVYNCQAVRLHPNWFLTSAHCVYSACATRPCTVEITLAESPDLLARVRVKHSTVSPSVYIYPGFFPGQNRISGMDAALIRFDPQKAEYSYINLEDGRALTRGEFEKKLRFDTEAQAQLNAAGARLLNVSGIGTSKLKPQIVVPKTTAGVISYLPGNSPEVYFVQELQHFISPGFGVRQGNSGGGVFTRSGDLVGLVSSLLYAQDGSASFHDAEGKTLLTLRNARDFFFFTGFNGSTLNFIRNKVPNLRTVGVIPDFATPSNKKFDAIVKAEQAASLRF</sequence>
<evidence type="ECO:0000313" key="4">
    <source>
        <dbReference type="Proteomes" id="UP000196368"/>
    </source>
</evidence>
<dbReference type="AlphaFoldDB" id="A0A1Y4DLX5"/>
<dbReference type="Pfam" id="PF00089">
    <property type="entry name" value="Trypsin"/>
    <property type="match status" value="1"/>
</dbReference>
<dbReference type="InterPro" id="IPR001254">
    <property type="entry name" value="Trypsin_dom"/>
</dbReference>
<dbReference type="OrthoDB" id="9813836at2"/>
<evidence type="ECO:0000259" key="2">
    <source>
        <dbReference type="Pfam" id="PF00089"/>
    </source>
</evidence>
<dbReference type="GO" id="GO:0004252">
    <property type="term" value="F:serine-type endopeptidase activity"/>
    <property type="evidence" value="ECO:0007669"/>
    <property type="project" value="InterPro"/>
</dbReference>
<dbReference type="Proteomes" id="UP000196368">
    <property type="component" value="Unassembled WGS sequence"/>
</dbReference>
<evidence type="ECO:0000313" key="3">
    <source>
        <dbReference type="EMBL" id="OUO57300.1"/>
    </source>
</evidence>
<reference evidence="4" key="1">
    <citation type="submission" date="2017-04" db="EMBL/GenBank/DDBJ databases">
        <title>Function of individual gut microbiota members based on whole genome sequencing of pure cultures obtained from chicken caecum.</title>
        <authorList>
            <person name="Medvecky M."/>
            <person name="Cejkova D."/>
            <person name="Polansky O."/>
            <person name="Karasova D."/>
            <person name="Kubasova T."/>
            <person name="Cizek A."/>
            <person name="Rychlik I."/>
        </authorList>
    </citation>
    <scope>NUCLEOTIDE SEQUENCE [LARGE SCALE GENOMIC DNA]</scope>
    <source>
        <strain evidence="4">An273</strain>
    </source>
</reference>
<organism evidence="3 4">
    <name type="scientific">Candidatus Avelusimicrobium gallicola</name>
    <dbReference type="NCBI Taxonomy" id="2562704"/>
    <lineage>
        <taxon>Bacteria</taxon>
        <taxon>Pseudomonadati</taxon>
        <taxon>Elusimicrobiota</taxon>
        <taxon>Elusimicrobia</taxon>
        <taxon>Elusimicrobiales</taxon>
        <taxon>Elusimicrobiaceae</taxon>
        <taxon>Candidatus Avelusimicrobium</taxon>
    </lineage>
</organism>
<feature type="chain" id="PRO_5012101958" description="Peptidase S1 domain-containing protein" evidence="1">
    <location>
        <begin position="20"/>
        <end position="329"/>
    </location>
</feature>
<name>A0A1Y4DLX5_9BACT</name>
<dbReference type="RefSeq" id="WP_087286348.1">
    <property type="nucleotide sequence ID" value="NZ_NFJD01000001.1"/>
</dbReference>
<feature type="domain" description="Peptidase S1" evidence="2">
    <location>
        <begin position="48"/>
        <end position="249"/>
    </location>
</feature>